<name>W4LXX8_9BACT</name>
<comment type="caution">
    <text evidence="1">The sequence shown here is derived from an EMBL/GenBank/DDBJ whole genome shotgun (WGS) entry which is preliminary data.</text>
</comment>
<accession>W4LXX8</accession>
<dbReference type="EMBL" id="AZHX01001509">
    <property type="protein sequence ID" value="ETX02606.1"/>
    <property type="molecule type" value="Genomic_DNA"/>
</dbReference>
<proteinExistence type="predicted"/>
<keyword evidence="2" id="KW-1185">Reference proteome</keyword>
<organism evidence="1 2">
    <name type="scientific">Candidatus Entotheonella gemina</name>
    <dbReference type="NCBI Taxonomy" id="1429439"/>
    <lineage>
        <taxon>Bacteria</taxon>
        <taxon>Pseudomonadati</taxon>
        <taxon>Nitrospinota/Tectimicrobiota group</taxon>
        <taxon>Candidatus Tectimicrobiota</taxon>
        <taxon>Candidatus Entotheonellia</taxon>
        <taxon>Candidatus Entotheonellales</taxon>
        <taxon>Candidatus Entotheonellaceae</taxon>
        <taxon>Candidatus Entotheonella</taxon>
    </lineage>
</organism>
<protein>
    <submittedName>
        <fullName evidence="1">Uncharacterized protein</fullName>
    </submittedName>
</protein>
<gene>
    <name evidence="1" type="ORF">ETSY2_35215</name>
</gene>
<dbReference type="Proteomes" id="UP000019140">
    <property type="component" value="Unassembled WGS sequence"/>
</dbReference>
<sequence length="295" mass="33790">MRSKMTLEDMLMHIRENPKALITLARYVRIGELIVDGQYVAATPAAAELHGYDSVASLMQYYLSETHVLEQYKTGKLMALARALGHDIPKDYCVEIQPPNQKPVPVRKHVYPFEDQHGTSYFFTRLEPVKEPVGMPAIDIEALNLSPQMILEWGGLSTVAEVRMMLEERAAAHDLIRQHISLTEHLLTSLHGLTTDVILPNHNLKNQDVKRNFVSVDAKYTDESIPTGTVAIELNAPNSAMTKRSVQRKYRHSCYRCKGEWIGDERDPAECVYCRTRRWRDGKTRWERRRDGESS</sequence>
<dbReference type="AlphaFoldDB" id="W4LXX8"/>
<evidence type="ECO:0000313" key="1">
    <source>
        <dbReference type="EMBL" id="ETX02606.1"/>
    </source>
</evidence>
<evidence type="ECO:0000313" key="2">
    <source>
        <dbReference type="Proteomes" id="UP000019140"/>
    </source>
</evidence>
<dbReference type="HOGENOM" id="CLU_1014466_0_0_7"/>
<reference evidence="1 2" key="1">
    <citation type="journal article" date="2014" name="Nature">
        <title>An environmental bacterial taxon with a large and distinct metabolic repertoire.</title>
        <authorList>
            <person name="Wilson M.C."/>
            <person name="Mori T."/>
            <person name="Ruckert C."/>
            <person name="Uria A.R."/>
            <person name="Helf M.J."/>
            <person name="Takada K."/>
            <person name="Gernert C."/>
            <person name="Steffens U.A."/>
            <person name="Heycke N."/>
            <person name="Schmitt S."/>
            <person name="Rinke C."/>
            <person name="Helfrich E.J."/>
            <person name="Brachmann A.O."/>
            <person name="Gurgui C."/>
            <person name="Wakimoto T."/>
            <person name="Kracht M."/>
            <person name="Crusemann M."/>
            <person name="Hentschel U."/>
            <person name="Abe I."/>
            <person name="Matsunaga S."/>
            <person name="Kalinowski J."/>
            <person name="Takeyama H."/>
            <person name="Piel J."/>
        </authorList>
    </citation>
    <scope>NUCLEOTIDE SEQUENCE [LARGE SCALE GENOMIC DNA]</scope>
    <source>
        <strain evidence="2">TSY2</strain>
    </source>
</reference>